<comment type="subcellular location">
    <subcellularLocation>
        <location evidence="1 10">Cytoplasm</location>
    </subcellularLocation>
</comment>
<dbReference type="InterPro" id="IPR007439">
    <property type="entry name" value="Chemotax_Pase_CheZ"/>
</dbReference>
<dbReference type="Gene3D" id="1.10.287.500">
    <property type="entry name" value="Helix hairpin bin"/>
    <property type="match status" value="1"/>
</dbReference>
<keyword evidence="5 10" id="KW-0145">Chemotaxis</keyword>
<dbReference type="PIRSF" id="PIRSF002884">
    <property type="entry name" value="CheZ"/>
    <property type="match status" value="1"/>
</dbReference>
<feature type="site" description="Enhances dephosphorylation of CheY-P" evidence="11">
    <location>
        <position position="147"/>
    </location>
</feature>
<keyword evidence="6 10" id="KW-0283">Flagellar rotation</keyword>
<dbReference type="PANTHER" id="PTHR43693">
    <property type="entry name" value="PROTEIN PHOSPHATASE CHEZ"/>
    <property type="match status" value="1"/>
</dbReference>
<evidence type="ECO:0000256" key="5">
    <source>
        <dbReference type="ARBA" id="ARBA00022500"/>
    </source>
</evidence>
<evidence type="ECO:0000256" key="8">
    <source>
        <dbReference type="ARBA" id="ARBA00022912"/>
    </source>
</evidence>
<comment type="function">
    <text evidence="10">Plays an important role in bacterial chemotaxis signal transduction pathway by accelerating the dephosphorylation of phosphorylated CheY (CheY-P).</text>
</comment>
<proteinExistence type="inferred from homology"/>
<dbReference type="GO" id="GO:0009288">
    <property type="term" value="C:bacterial-type flagellum"/>
    <property type="evidence" value="ECO:0007669"/>
    <property type="project" value="InterPro"/>
</dbReference>
<keyword evidence="7 10" id="KW-0378">Hydrolase</keyword>
<name>A0A809RMZ4_9PROT</name>
<dbReference type="AlphaFoldDB" id="A0A809RMZ4"/>
<dbReference type="NCBIfam" id="NF008368">
    <property type="entry name" value="PRK11166.1"/>
    <property type="match status" value="1"/>
</dbReference>
<dbReference type="InterPro" id="IPR050992">
    <property type="entry name" value="CheZ_family_phosphatases"/>
</dbReference>
<dbReference type="Pfam" id="PF04344">
    <property type="entry name" value="CheZ"/>
    <property type="match status" value="1"/>
</dbReference>
<dbReference type="SUPFAM" id="SSF75708">
    <property type="entry name" value="Chemotaxis phosphatase CheZ"/>
    <property type="match status" value="1"/>
</dbReference>
<evidence type="ECO:0000256" key="4">
    <source>
        <dbReference type="ARBA" id="ARBA00022490"/>
    </source>
</evidence>
<evidence type="ECO:0000256" key="7">
    <source>
        <dbReference type="ARBA" id="ARBA00022801"/>
    </source>
</evidence>
<evidence type="ECO:0000256" key="6">
    <source>
        <dbReference type="ARBA" id="ARBA00022779"/>
    </source>
</evidence>
<evidence type="ECO:0000256" key="11">
    <source>
        <dbReference type="PIRSR" id="PIRSR002884-1"/>
    </source>
</evidence>
<gene>
    <name evidence="12" type="primary">cheZ_2</name>
    <name evidence="12" type="ORF">SFSGTM_28520</name>
</gene>
<dbReference type="Proteomes" id="UP000463939">
    <property type="component" value="Chromosome"/>
</dbReference>
<evidence type="ECO:0000256" key="1">
    <source>
        <dbReference type="ARBA" id="ARBA00004496"/>
    </source>
</evidence>
<comment type="subunit">
    <text evidence="10">Homodimer.</text>
</comment>
<accession>A0A809RMZ4</accession>
<evidence type="ECO:0000313" key="12">
    <source>
        <dbReference type="EMBL" id="BBP02144.1"/>
    </source>
</evidence>
<dbReference type="KEGG" id="sniv:SFSGTM_28520"/>
<evidence type="ECO:0000256" key="3">
    <source>
        <dbReference type="ARBA" id="ARBA00018484"/>
    </source>
</evidence>
<reference evidence="13" key="1">
    <citation type="submission" date="2019-11" db="EMBL/GenBank/DDBJ databases">
        <title>Isolation and characterization of a novel species in the genus Sulfuriferula.</title>
        <authorList>
            <person name="Mochizuki J."/>
            <person name="Kojima H."/>
            <person name="Fukui M."/>
        </authorList>
    </citation>
    <scope>NUCLEOTIDE SEQUENCE [LARGE SCALE GENOMIC DNA]</scope>
    <source>
        <strain evidence="13">SGTM</strain>
    </source>
</reference>
<evidence type="ECO:0000256" key="2">
    <source>
        <dbReference type="ARBA" id="ARBA00005908"/>
    </source>
</evidence>
<keyword evidence="4 10" id="KW-0963">Cytoplasm</keyword>
<dbReference type="GO" id="GO:0006935">
    <property type="term" value="P:chemotaxis"/>
    <property type="evidence" value="ECO:0007669"/>
    <property type="project" value="UniProtKB-KW"/>
</dbReference>
<protein>
    <recommendedName>
        <fullName evidence="3 10">Protein phosphatase CheZ</fullName>
        <ecNumber evidence="10">3.1.3.-</ecNumber>
    </recommendedName>
    <alternativeName>
        <fullName evidence="9 10">Chemotaxis protein CheZ</fullName>
    </alternativeName>
</protein>
<dbReference type="RefSeq" id="WP_162085816.1">
    <property type="nucleotide sequence ID" value="NZ_AP021881.1"/>
</dbReference>
<evidence type="ECO:0000256" key="10">
    <source>
        <dbReference type="PIRNR" id="PIRNR002884"/>
    </source>
</evidence>
<organism evidence="12 13">
    <name type="scientific">Sulfuriferula nivalis</name>
    <dbReference type="NCBI Taxonomy" id="2675298"/>
    <lineage>
        <taxon>Bacteria</taxon>
        <taxon>Pseudomonadati</taxon>
        <taxon>Pseudomonadota</taxon>
        <taxon>Betaproteobacteria</taxon>
        <taxon>Nitrosomonadales</taxon>
        <taxon>Sulfuricellaceae</taxon>
        <taxon>Sulfuriferula</taxon>
    </lineage>
</organism>
<comment type="similarity">
    <text evidence="2 10">Belongs to the CheZ family.</text>
</comment>
<evidence type="ECO:0000256" key="9">
    <source>
        <dbReference type="ARBA" id="ARBA00029599"/>
    </source>
</evidence>
<dbReference type="GO" id="GO:0005737">
    <property type="term" value="C:cytoplasm"/>
    <property type="evidence" value="ECO:0007669"/>
    <property type="project" value="UniProtKB-SubCell"/>
</dbReference>
<dbReference type="GO" id="GO:0050920">
    <property type="term" value="P:regulation of chemotaxis"/>
    <property type="evidence" value="ECO:0007669"/>
    <property type="project" value="InterPro"/>
</dbReference>
<keyword evidence="8 10" id="KW-0904">Protein phosphatase</keyword>
<dbReference type="GO" id="GO:0004721">
    <property type="term" value="F:phosphoprotein phosphatase activity"/>
    <property type="evidence" value="ECO:0007669"/>
    <property type="project" value="UniProtKB-KW"/>
</dbReference>
<keyword evidence="13" id="KW-1185">Reference proteome</keyword>
<dbReference type="PANTHER" id="PTHR43693:SF1">
    <property type="entry name" value="PROTEIN PHOSPHATASE CHEZ"/>
    <property type="match status" value="1"/>
</dbReference>
<dbReference type="GO" id="GO:0097588">
    <property type="term" value="P:archaeal or bacterial-type flagellum-dependent cell motility"/>
    <property type="evidence" value="ECO:0007669"/>
    <property type="project" value="UniProtKB-KW"/>
</dbReference>
<dbReference type="EC" id="3.1.3.-" evidence="10"/>
<sequence>MENNHNNEATPSDHDELLSKVGQLTRTLHDNLRALGFDKSIQNAAQEIPDVRERLNYVAKMTEQAAQRVLNATDTALPLQDNIASTASDMASNWRNLIAQPFDASAYQAISETTALSFENMATDANASKQQLMDIMMAQDFQDLTGQVIRKVMELAHHVETQLVQLLVDHAPEEIRREVNSGLLNGPVINPETSGEIVESQMQVDDLLDSLGF</sequence>
<dbReference type="EMBL" id="AP021881">
    <property type="protein sequence ID" value="BBP02144.1"/>
    <property type="molecule type" value="Genomic_DNA"/>
</dbReference>
<evidence type="ECO:0000313" key="13">
    <source>
        <dbReference type="Proteomes" id="UP000463939"/>
    </source>
</evidence>